<name>A0ABP4IJQ4_9PSEU</name>
<dbReference type="RefSeq" id="WP_344024004.1">
    <property type="nucleotide sequence ID" value="NZ_BAAAJK010000018.1"/>
</dbReference>
<accession>A0ABP4IJQ4</accession>
<dbReference type="EMBL" id="BAAAJK010000018">
    <property type="protein sequence ID" value="GAA1392226.1"/>
    <property type="molecule type" value="Genomic_DNA"/>
</dbReference>
<sequence length="280" mass="29620">MRPRILQTDDRAGFGWANPDGSPTTLRALVATDDEPDRLVATHLAALDDALIDAAQRYGELLGGGRRPDPAERESLSTLYRVFDRLVHDVVLAARELGIEPDVRTGQIVGTSTLVSVRAREPLGLLGPAPLDDELDRPGPGVVGGFGEMCRADPARPWAGGRWIVRTEDGRRLPLTLSTLLFDSSGVNKDAARREHREALRSVVDAAADPAADPLTVACAVDWLLYDFLMAHREHPDSAAVVLGAGGAADAALVVDAAVTSVTVRAGVDPGLLAPAPASR</sequence>
<comment type="caution">
    <text evidence="1">The sequence shown here is derived from an EMBL/GenBank/DDBJ whole genome shotgun (WGS) entry which is preliminary data.</text>
</comment>
<keyword evidence="2" id="KW-1185">Reference proteome</keyword>
<organism evidence="1 2">
    <name type="scientific">Pseudonocardia kongjuensis</name>
    <dbReference type="NCBI Taxonomy" id="102227"/>
    <lineage>
        <taxon>Bacteria</taxon>
        <taxon>Bacillati</taxon>
        <taxon>Actinomycetota</taxon>
        <taxon>Actinomycetes</taxon>
        <taxon>Pseudonocardiales</taxon>
        <taxon>Pseudonocardiaceae</taxon>
        <taxon>Pseudonocardia</taxon>
    </lineage>
</organism>
<evidence type="ECO:0000313" key="1">
    <source>
        <dbReference type="EMBL" id="GAA1392226.1"/>
    </source>
</evidence>
<evidence type="ECO:0000313" key="2">
    <source>
        <dbReference type="Proteomes" id="UP001501414"/>
    </source>
</evidence>
<dbReference type="Proteomes" id="UP001501414">
    <property type="component" value="Unassembled WGS sequence"/>
</dbReference>
<protein>
    <submittedName>
        <fullName evidence="1">Uncharacterized protein</fullName>
    </submittedName>
</protein>
<reference evidence="2" key="1">
    <citation type="journal article" date="2019" name="Int. J. Syst. Evol. Microbiol.">
        <title>The Global Catalogue of Microorganisms (GCM) 10K type strain sequencing project: providing services to taxonomists for standard genome sequencing and annotation.</title>
        <authorList>
            <consortium name="The Broad Institute Genomics Platform"/>
            <consortium name="The Broad Institute Genome Sequencing Center for Infectious Disease"/>
            <person name="Wu L."/>
            <person name="Ma J."/>
        </authorList>
    </citation>
    <scope>NUCLEOTIDE SEQUENCE [LARGE SCALE GENOMIC DNA]</scope>
    <source>
        <strain evidence="2">JCM 11896</strain>
    </source>
</reference>
<gene>
    <name evidence="1" type="ORF">GCM10009613_36440</name>
</gene>
<proteinExistence type="predicted"/>